<proteinExistence type="predicted"/>
<name>A0ACB9F3P5_CICIN</name>
<gene>
    <name evidence="1" type="ORF">L2E82_15593</name>
</gene>
<evidence type="ECO:0000313" key="2">
    <source>
        <dbReference type="Proteomes" id="UP001055811"/>
    </source>
</evidence>
<reference evidence="2" key="1">
    <citation type="journal article" date="2022" name="Mol. Ecol. Resour.">
        <title>The genomes of chicory, endive, great burdock and yacon provide insights into Asteraceae palaeo-polyploidization history and plant inulin production.</title>
        <authorList>
            <person name="Fan W."/>
            <person name="Wang S."/>
            <person name="Wang H."/>
            <person name="Wang A."/>
            <person name="Jiang F."/>
            <person name="Liu H."/>
            <person name="Zhao H."/>
            <person name="Xu D."/>
            <person name="Zhang Y."/>
        </authorList>
    </citation>
    <scope>NUCLEOTIDE SEQUENCE [LARGE SCALE GENOMIC DNA]</scope>
    <source>
        <strain evidence="2">cv. Punajuju</strain>
    </source>
</reference>
<sequence>MVKAKVVHFCCCIVLLITHPPFLSFLPPFLPKGFSGEVCCYRERKLLEKEIQRSGWLLKKMKRCELCKSLARIYCESDQASLCWSCDAKVHSANFLVARHSRCLLCHSCQAPTRWNASGKKLEPATVSICNRCVVDGTFDDDGTGTDGEEEYDGDEDEPEIVDKEVRDDNQVVPWSSTPPPSASSSSSSEEFWSADRGVSMKRQRQDVADRSFEDDLNCSSVQIKHRKPLSTATELAIGGNEAGQIHSFALRSESIVRKLNRNRNGIIISGDNEAATVFGKAKATRAVGFDLNAPPCM</sequence>
<reference evidence="1 2" key="2">
    <citation type="journal article" date="2022" name="Mol. Ecol. Resour.">
        <title>The genomes of chicory, endive, great burdock and yacon provide insights into Asteraceae paleo-polyploidization history and plant inulin production.</title>
        <authorList>
            <person name="Fan W."/>
            <person name="Wang S."/>
            <person name="Wang H."/>
            <person name="Wang A."/>
            <person name="Jiang F."/>
            <person name="Liu H."/>
            <person name="Zhao H."/>
            <person name="Xu D."/>
            <person name="Zhang Y."/>
        </authorList>
    </citation>
    <scope>NUCLEOTIDE SEQUENCE [LARGE SCALE GENOMIC DNA]</scope>
    <source>
        <strain evidence="2">cv. Punajuju</strain>
        <tissue evidence="1">Leaves</tissue>
    </source>
</reference>
<keyword evidence="2" id="KW-1185">Reference proteome</keyword>
<dbReference type="EMBL" id="CM042011">
    <property type="protein sequence ID" value="KAI3765556.1"/>
    <property type="molecule type" value="Genomic_DNA"/>
</dbReference>
<protein>
    <submittedName>
        <fullName evidence="1">Uncharacterized protein</fullName>
    </submittedName>
</protein>
<dbReference type="Proteomes" id="UP001055811">
    <property type="component" value="Linkage Group LG03"/>
</dbReference>
<comment type="caution">
    <text evidence="1">The sequence shown here is derived from an EMBL/GenBank/DDBJ whole genome shotgun (WGS) entry which is preliminary data.</text>
</comment>
<evidence type="ECO:0000313" key="1">
    <source>
        <dbReference type="EMBL" id="KAI3765556.1"/>
    </source>
</evidence>
<accession>A0ACB9F3P5</accession>
<organism evidence="1 2">
    <name type="scientific">Cichorium intybus</name>
    <name type="common">Chicory</name>
    <dbReference type="NCBI Taxonomy" id="13427"/>
    <lineage>
        <taxon>Eukaryota</taxon>
        <taxon>Viridiplantae</taxon>
        <taxon>Streptophyta</taxon>
        <taxon>Embryophyta</taxon>
        <taxon>Tracheophyta</taxon>
        <taxon>Spermatophyta</taxon>
        <taxon>Magnoliopsida</taxon>
        <taxon>eudicotyledons</taxon>
        <taxon>Gunneridae</taxon>
        <taxon>Pentapetalae</taxon>
        <taxon>asterids</taxon>
        <taxon>campanulids</taxon>
        <taxon>Asterales</taxon>
        <taxon>Asteraceae</taxon>
        <taxon>Cichorioideae</taxon>
        <taxon>Cichorieae</taxon>
        <taxon>Cichoriinae</taxon>
        <taxon>Cichorium</taxon>
    </lineage>
</organism>